<protein>
    <recommendedName>
        <fullName evidence="2">AMIN-like domain-containing protein</fullName>
    </recommendedName>
</protein>
<dbReference type="EMBL" id="CADCUS010000467">
    <property type="protein sequence ID" value="CAA9429745.1"/>
    <property type="molecule type" value="Genomic_DNA"/>
</dbReference>
<reference evidence="3" key="1">
    <citation type="submission" date="2020-02" db="EMBL/GenBank/DDBJ databases">
        <authorList>
            <person name="Meier V. D."/>
        </authorList>
    </citation>
    <scope>NUCLEOTIDE SEQUENCE</scope>
    <source>
        <strain evidence="3">AVDCRST_MAG66</strain>
    </source>
</reference>
<organism evidence="3">
    <name type="scientific">uncultured Pseudonocardia sp</name>
    <dbReference type="NCBI Taxonomy" id="211455"/>
    <lineage>
        <taxon>Bacteria</taxon>
        <taxon>Bacillati</taxon>
        <taxon>Actinomycetota</taxon>
        <taxon>Actinomycetes</taxon>
        <taxon>Pseudonocardiales</taxon>
        <taxon>Pseudonocardiaceae</taxon>
        <taxon>Pseudonocardia</taxon>
        <taxon>environmental samples</taxon>
    </lineage>
</organism>
<dbReference type="Pfam" id="PF24837">
    <property type="entry name" value="AMIN-like"/>
    <property type="match status" value="1"/>
</dbReference>
<dbReference type="InterPro" id="IPR056303">
    <property type="entry name" value="AMIN-like"/>
</dbReference>
<feature type="domain" description="AMIN-like" evidence="2">
    <location>
        <begin position="53"/>
        <end position="178"/>
    </location>
</feature>
<proteinExistence type="predicted"/>
<feature type="chain" id="PRO_5026853997" description="AMIN-like domain-containing protein" evidence="1">
    <location>
        <begin position="28"/>
        <end position="181"/>
    </location>
</feature>
<feature type="signal peptide" evidence="1">
    <location>
        <begin position="1"/>
        <end position="27"/>
    </location>
</feature>
<evidence type="ECO:0000313" key="3">
    <source>
        <dbReference type="EMBL" id="CAA9429745.1"/>
    </source>
</evidence>
<keyword evidence="1" id="KW-0732">Signal</keyword>
<name>A0A6J4Q1T8_9PSEU</name>
<accession>A0A6J4Q1T8</accession>
<evidence type="ECO:0000256" key="1">
    <source>
        <dbReference type="SAM" id="SignalP"/>
    </source>
</evidence>
<gene>
    <name evidence="3" type="ORF">AVDCRST_MAG66-3245</name>
</gene>
<evidence type="ECO:0000259" key="2">
    <source>
        <dbReference type="Pfam" id="PF24837"/>
    </source>
</evidence>
<sequence length="181" mass="18900">MIRSIRLLVVALLVLAGAAVGVPSASAAPIPSAACPPGGGSVPRAVPDLGVPPLVAVRAGRHACHDRVVFEMDGPVAGYDIRYVRQVVQDGSGAVVPVRGGARLQVVLHHPAHDEAGRPTWSGDVGVRGFSTLRSVVHAGSFEGYTTFGVGTRARLPFRVFVLPGPHGHARLVLDVAHIWR</sequence>
<dbReference type="AlphaFoldDB" id="A0A6J4Q1T8"/>